<protein>
    <submittedName>
        <fullName evidence="1">Uncharacterized protein</fullName>
    </submittedName>
</protein>
<reference evidence="1 2" key="1">
    <citation type="journal article" date="2009" name="Int. J. Syst. Evol. Microbiol.">
        <title>Transfer of Teichococcus ludipueritiae and Muricoccus roseus to the genus Roseomonas, as Roseomonas ludipueritiae comb. nov. and Roseomonas rosea comb. nov., respectively, and emended description of the genus Roseomonas.</title>
        <authorList>
            <person name="Sanchez-Porro C."/>
            <person name="Gallego V."/>
            <person name="Busse H.J."/>
            <person name="Kampfer P."/>
            <person name="Ventosa A."/>
        </authorList>
    </citation>
    <scope>NUCLEOTIDE SEQUENCE [LARGE SCALE GENOMIC DNA]</scope>
    <source>
        <strain evidence="1 2">DSM 14915</strain>
    </source>
</reference>
<evidence type="ECO:0000313" key="2">
    <source>
        <dbReference type="Proteomes" id="UP000603940"/>
    </source>
</evidence>
<dbReference type="Proteomes" id="UP000603940">
    <property type="component" value="Unassembled WGS sequence"/>
</dbReference>
<name>A0ABR7R1S6_9PROT</name>
<organism evidence="1 2">
    <name type="scientific">Pseudoroseomonas ludipueritiae</name>
    <dbReference type="NCBI Taxonomy" id="198093"/>
    <lineage>
        <taxon>Bacteria</taxon>
        <taxon>Pseudomonadati</taxon>
        <taxon>Pseudomonadota</taxon>
        <taxon>Alphaproteobacteria</taxon>
        <taxon>Acetobacterales</taxon>
        <taxon>Acetobacteraceae</taxon>
        <taxon>Pseudoroseomonas</taxon>
    </lineage>
</organism>
<dbReference type="EMBL" id="JACTUZ010000002">
    <property type="protein sequence ID" value="MBC9175652.1"/>
    <property type="molecule type" value="Genomic_DNA"/>
</dbReference>
<accession>A0ABR7R1S6</accession>
<evidence type="ECO:0000313" key="1">
    <source>
        <dbReference type="EMBL" id="MBC9175652.1"/>
    </source>
</evidence>
<sequence length="79" mass="8746">MEQINTFTLLVAREELENLRLQAAALIRHPDAGPTILLLNHIEAALDEADRLADMLGSKIAPMPWWQAFGPNSKGAGRR</sequence>
<proteinExistence type="predicted"/>
<keyword evidence="2" id="KW-1185">Reference proteome</keyword>
<comment type="caution">
    <text evidence="1">The sequence shown here is derived from an EMBL/GenBank/DDBJ whole genome shotgun (WGS) entry which is preliminary data.</text>
</comment>
<gene>
    <name evidence="1" type="ORF">IBL25_01665</name>
</gene>
<dbReference type="RefSeq" id="WP_187776814.1">
    <property type="nucleotide sequence ID" value="NZ_JACTUZ010000002.1"/>
</dbReference>